<evidence type="ECO:0000313" key="2">
    <source>
        <dbReference type="EMBL" id="GLS84386.1"/>
    </source>
</evidence>
<keyword evidence="1" id="KW-0812">Transmembrane</keyword>
<name>A0AA37U0J4_9GAMM</name>
<dbReference type="AlphaFoldDB" id="A0AA37U0J4"/>
<accession>A0AA37U0J4</accession>
<feature type="transmembrane region" description="Helical" evidence="1">
    <location>
        <begin position="49"/>
        <end position="70"/>
    </location>
</feature>
<dbReference type="RefSeq" id="WP_095500570.1">
    <property type="nucleotide sequence ID" value="NZ_BSPO01000003.1"/>
</dbReference>
<keyword evidence="1" id="KW-1133">Transmembrane helix</keyword>
<comment type="caution">
    <text evidence="2">The sequence shown here is derived from an EMBL/GenBank/DDBJ whole genome shotgun (WGS) entry which is preliminary data.</text>
</comment>
<keyword evidence="1" id="KW-0472">Membrane</keyword>
<evidence type="ECO:0000256" key="1">
    <source>
        <dbReference type="SAM" id="Phobius"/>
    </source>
</evidence>
<proteinExistence type="predicted"/>
<dbReference type="EMBL" id="BSPO01000003">
    <property type="protein sequence ID" value="GLS84386.1"/>
    <property type="molecule type" value="Genomic_DNA"/>
</dbReference>
<dbReference type="Proteomes" id="UP001157439">
    <property type="component" value="Unassembled WGS sequence"/>
</dbReference>
<gene>
    <name evidence="2" type="ORF">GCM10007894_23630</name>
</gene>
<reference evidence="2 3" key="1">
    <citation type="journal article" date="2014" name="Int. J. Syst. Evol. Microbiol.">
        <title>Complete genome sequence of Corynebacterium casei LMG S-19264T (=DSM 44701T), isolated from a smear-ripened cheese.</title>
        <authorList>
            <consortium name="US DOE Joint Genome Institute (JGI-PGF)"/>
            <person name="Walter F."/>
            <person name="Albersmeier A."/>
            <person name="Kalinowski J."/>
            <person name="Ruckert C."/>
        </authorList>
    </citation>
    <scope>NUCLEOTIDE SEQUENCE [LARGE SCALE GENOMIC DNA]</scope>
    <source>
        <strain evidence="2 3">NBRC 112785</strain>
    </source>
</reference>
<feature type="transmembrane region" description="Helical" evidence="1">
    <location>
        <begin position="82"/>
        <end position="102"/>
    </location>
</feature>
<organism evidence="2 3">
    <name type="scientific">Paraferrimonas haliotis</name>
    <dbReference type="NCBI Taxonomy" id="2013866"/>
    <lineage>
        <taxon>Bacteria</taxon>
        <taxon>Pseudomonadati</taxon>
        <taxon>Pseudomonadota</taxon>
        <taxon>Gammaproteobacteria</taxon>
        <taxon>Alteromonadales</taxon>
        <taxon>Ferrimonadaceae</taxon>
        <taxon>Paraferrimonas</taxon>
    </lineage>
</organism>
<protein>
    <recommendedName>
        <fullName evidence="4">Zinc ribbon domain-containing protein</fullName>
    </recommendedName>
</protein>
<evidence type="ECO:0008006" key="4">
    <source>
        <dbReference type="Google" id="ProtNLM"/>
    </source>
</evidence>
<evidence type="ECO:0000313" key="3">
    <source>
        <dbReference type="Proteomes" id="UP001157439"/>
    </source>
</evidence>
<keyword evidence="3" id="KW-1185">Reference proteome</keyword>
<sequence>MALIHCPICDKRNSDKAKACQHCNTPFDGDQEALARQKRIAKIKKQASLTTHSFAALTMVVAAITVYFWGLETPSPERQMTAYSLGFVGSVWYVVSRVRLFLSKRGGA</sequence>